<reference evidence="2 3" key="1">
    <citation type="submission" date="2020-02" db="EMBL/GenBank/DDBJ databases">
        <title>Newly sequenced genome of strain CSTR1 showed variability in Candidatus Kuenenia stuttgartiensis genomes.</title>
        <authorList>
            <person name="Ding C."/>
            <person name="Adrian L."/>
        </authorList>
    </citation>
    <scope>NUCLEOTIDE SEQUENCE [LARGE SCALE GENOMIC DNA]</scope>
    <source>
        <strain evidence="2 3">CSTR1</strain>
    </source>
</reference>
<protein>
    <submittedName>
        <fullName evidence="2">Uncharacterized protein</fullName>
    </submittedName>
</protein>
<proteinExistence type="predicted"/>
<keyword evidence="1" id="KW-0472">Membrane</keyword>
<feature type="transmembrane region" description="Helical" evidence="1">
    <location>
        <begin position="7"/>
        <end position="34"/>
    </location>
</feature>
<dbReference type="Proteomes" id="UP000501926">
    <property type="component" value="Chromosome"/>
</dbReference>
<keyword evidence="1" id="KW-1133">Transmembrane helix</keyword>
<gene>
    <name evidence="2" type="ORF">KsCSTR_43910</name>
</gene>
<dbReference type="AlphaFoldDB" id="A0A6G7GVY5"/>
<accession>A0A6G7GVY5</accession>
<dbReference type="EMBL" id="CP049055">
    <property type="protein sequence ID" value="QII13770.1"/>
    <property type="molecule type" value="Genomic_DNA"/>
</dbReference>
<evidence type="ECO:0000313" key="3">
    <source>
        <dbReference type="Proteomes" id="UP000501926"/>
    </source>
</evidence>
<sequence length="43" mass="4800">MMDKTGLVLNLFGVVLITALIYFLAVHVFGIALLELPVWVIKK</sequence>
<evidence type="ECO:0000313" key="2">
    <source>
        <dbReference type="EMBL" id="QII13770.1"/>
    </source>
</evidence>
<evidence type="ECO:0000256" key="1">
    <source>
        <dbReference type="SAM" id="Phobius"/>
    </source>
</evidence>
<keyword evidence="1" id="KW-0812">Transmembrane</keyword>
<name>A0A6G7GVY5_KUEST</name>
<organism evidence="2 3">
    <name type="scientific">Kuenenia stuttgartiensis</name>
    <dbReference type="NCBI Taxonomy" id="174633"/>
    <lineage>
        <taxon>Bacteria</taxon>
        <taxon>Pseudomonadati</taxon>
        <taxon>Planctomycetota</taxon>
        <taxon>Candidatus Brocadiia</taxon>
        <taxon>Candidatus Brocadiales</taxon>
        <taxon>Candidatus Brocadiaceae</taxon>
        <taxon>Candidatus Kuenenia</taxon>
    </lineage>
</organism>